<accession>A0A840CJ13</accession>
<keyword evidence="2" id="KW-1185">Reference proteome</keyword>
<name>A0A840CJ13_9RHOB</name>
<gene>
    <name evidence="1" type="ORF">GGR17_003972</name>
</gene>
<dbReference type="Pfam" id="PF01244">
    <property type="entry name" value="Peptidase_M19"/>
    <property type="match status" value="1"/>
</dbReference>
<dbReference type="GO" id="GO:0070573">
    <property type="term" value="F:metallodipeptidase activity"/>
    <property type="evidence" value="ECO:0007669"/>
    <property type="project" value="InterPro"/>
</dbReference>
<dbReference type="EMBL" id="JACIEQ010000023">
    <property type="protein sequence ID" value="MBB4024132.1"/>
    <property type="molecule type" value="Genomic_DNA"/>
</dbReference>
<sequence length="321" mass="35022">MLIDGLQCGDFRRDIFEQLRDGGFTCVTNTLEFWGGAIDSLDAIGKWLDLERANSDIMTIVRSVADIKQADANGKVGILMGFQNSGMFQGRIRFPELFAQLGVRVVQLTYNIQNDVGGSCYEPSDSGLTRFGREIIGEMNTYGMMVDCSHVGERTTLDAIEVSQKPVAVTHANAASLKPHPRNKSDKVLQALAANGGVMGLAIYRNITPEAACDTVDGWAEMMARTVDIAGIDHVGVGTDAGHYVGTPELDWMRQGLWTRSEQYGAGSKVVATMPPPPSWLSDISKMGLLHDALTRRGFSAEEVHKLTAGNWLRVYESNFG</sequence>
<dbReference type="PANTHER" id="PTHR10443">
    <property type="entry name" value="MICROSOMAL DIPEPTIDASE"/>
    <property type="match status" value="1"/>
</dbReference>
<dbReference type="Gene3D" id="3.20.20.140">
    <property type="entry name" value="Metal-dependent hydrolases"/>
    <property type="match status" value="1"/>
</dbReference>
<dbReference type="PROSITE" id="PS51365">
    <property type="entry name" value="RENAL_DIPEPTIDASE_2"/>
    <property type="match status" value="1"/>
</dbReference>
<organism evidence="1 2">
    <name type="scientific">Actibacterium naphthalenivorans</name>
    <dbReference type="NCBI Taxonomy" id="1614693"/>
    <lineage>
        <taxon>Bacteria</taxon>
        <taxon>Pseudomonadati</taxon>
        <taxon>Pseudomonadota</taxon>
        <taxon>Alphaproteobacteria</taxon>
        <taxon>Rhodobacterales</taxon>
        <taxon>Roseobacteraceae</taxon>
        <taxon>Actibacterium</taxon>
    </lineage>
</organism>
<evidence type="ECO:0000313" key="2">
    <source>
        <dbReference type="Proteomes" id="UP000585681"/>
    </source>
</evidence>
<dbReference type="RefSeq" id="WP_054539472.1">
    <property type="nucleotide sequence ID" value="NZ_JACIEQ010000023.1"/>
</dbReference>
<evidence type="ECO:0000313" key="1">
    <source>
        <dbReference type="EMBL" id="MBB4024132.1"/>
    </source>
</evidence>
<dbReference type="AlphaFoldDB" id="A0A840CJ13"/>
<dbReference type="Proteomes" id="UP000585681">
    <property type="component" value="Unassembled WGS sequence"/>
</dbReference>
<reference evidence="1" key="1">
    <citation type="submission" date="2020-08" db="EMBL/GenBank/DDBJ databases">
        <title>Genomic Encyclopedia of Type Strains, Phase IV (KMG-IV): sequencing the most valuable type-strain genomes for metagenomic binning, comparative biology and taxonomic classification.</title>
        <authorList>
            <person name="Goeker M."/>
        </authorList>
    </citation>
    <scope>NUCLEOTIDE SEQUENCE [LARGE SCALE GENOMIC DNA]</scope>
    <source>
        <strain evidence="1">DSM 105040</strain>
    </source>
</reference>
<comment type="caution">
    <text evidence="1">The sequence shown here is derived from an EMBL/GenBank/DDBJ whole genome shotgun (WGS) entry which is preliminary data.</text>
</comment>
<dbReference type="GO" id="GO:0006508">
    <property type="term" value="P:proteolysis"/>
    <property type="evidence" value="ECO:0007669"/>
    <property type="project" value="InterPro"/>
</dbReference>
<proteinExistence type="predicted"/>
<dbReference type="InterPro" id="IPR032466">
    <property type="entry name" value="Metal_Hydrolase"/>
</dbReference>
<dbReference type="InterPro" id="IPR008257">
    <property type="entry name" value="Pept_M19"/>
</dbReference>
<protein>
    <submittedName>
        <fullName evidence="1">Microsomal dipeptidase-like Zn-dependent dipeptidase</fullName>
    </submittedName>
</protein>
<dbReference type="SUPFAM" id="SSF51556">
    <property type="entry name" value="Metallo-dependent hydrolases"/>
    <property type="match status" value="1"/>
</dbReference>
<dbReference type="PANTHER" id="PTHR10443:SF12">
    <property type="entry name" value="DIPEPTIDASE"/>
    <property type="match status" value="1"/>
</dbReference>